<dbReference type="PANTHER" id="PTHR30154:SF46">
    <property type="entry name" value="TRANSCRIPTIONAL REGULATORY PROTEIN"/>
    <property type="match status" value="1"/>
</dbReference>
<dbReference type="InterPro" id="IPR011008">
    <property type="entry name" value="Dimeric_a/b-barrel"/>
</dbReference>
<dbReference type="PRINTS" id="PR00033">
    <property type="entry name" value="HTHASNC"/>
</dbReference>
<evidence type="ECO:0000256" key="2">
    <source>
        <dbReference type="ARBA" id="ARBA00023125"/>
    </source>
</evidence>
<dbReference type="GO" id="GO:0043200">
    <property type="term" value="P:response to amino acid"/>
    <property type="evidence" value="ECO:0007669"/>
    <property type="project" value="TreeGrafter"/>
</dbReference>
<dbReference type="InterPro" id="IPR036390">
    <property type="entry name" value="WH_DNA-bd_sf"/>
</dbReference>
<dbReference type="PROSITE" id="PS50956">
    <property type="entry name" value="HTH_ASNC_2"/>
    <property type="match status" value="1"/>
</dbReference>
<evidence type="ECO:0000256" key="1">
    <source>
        <dbReference type="ARBA" id="ARBA00023015"/>
    </source>
</evidence>
<sequence>MNRTDIIILNALQRDSNQSIAQIAEKAALSTSACHRRLRALEEEGYIRNYSARLDPRKLGLGLQVFVEISLTSQSQDDMNRFEDAVGRFDDILECHLMSGSADYMLRVAAADMDHFDVIHRTCLSRLPGVSAMHSSFAIRRIKEWTGYSLERLQT</sequence>
<keyword evidence="2" id="KW-0238">DNA-binding</keyword>
<dbReference type="InterPro" id="IPR011991">
    <property type="entry name" value="ArsR-like_HTH"/>
</dbReference>
<dbReference type="GO" id="GO:0043565">
    <property type="term" value="F:sequence-specific DNA binding"/>
    <property type="evidence" value="ECO:0007669"/>
    <property type="project" value="InterPro"/>
</dbReference>
<name>A0A975K383_9SPHN</name>
<accession>A0A975K383</accession>
<dbReference type="CDD" id="cd00090">
    <property type="entry name" value="HTH_ARSR"/>
    <property type="match status" value="1"/>
</dbReference>
<organism evidence="5 6">
    <name type="scientific">Sphingobium phenoxybenzoativorans</name>
    <dbReference type="NCBI Taxonomy" id="1592790"/>
    <lineage>
        <taxon>Bacteria</taxon>
        <taxon>Pseudomonadati</taxon>
        <taxon>Pseudomonadota</taxon>
        <taxon>Alphaproteobacteria</taxon>
        <taxon>Sphingomonadales</taxon>
        <taxon>Sphingomonadaceae</taxon>
        <taxon>Sphingobium</taxon>
    </lineage>
</organism>
<dbReference type="Proteomes" id="UP000681425">
    <property type="component" value="Chromosome"/>
</dbReference>
<dbReference type="GO" id="GO:0005829">
    <property type="term" value="C:cytosol"/>
    <property type="evidence" value="ECO:0007669"/>
    <property type="project" value="TreeGrafter"/>
</dbReference>
<dbReference type="KEGG" id="spph:KFK14_13160"/>
<dbReference type="PANTHER" id="PTHR30154">
    <property type="entry name" value="LEUCINE-RESPONSIVE REGULATORY PROTEIN"/>
    <property type="match status" value="1"/>
</dbReference>
<evidence type="ECO:0000256" key="3">
    <source>
        <dbReference type="ARBA" id="ARBA00023163"/>
    </source>
</evidence>
<dbReference type="SUPFAM" id="SSF46785">
    <property type="entry name" value="Winged helix' DNA-binding domain"/>
    <property type="match status" value="1"/>
</dbReference>
<reference evidence="5" key="1">
    <citation type="submission" date="2021-04" db="EMBL/GenBank/DDBJ databases">
        <title>Isolation of p-tert-butylphenol degrading bacteria Sphingobium phenoxybenzoativorans Tas13 from active sludge.</title>
        <authorList>
            <person name="Li Y."/>
        </authorList>
    </citation>
    <scope>NUCLEOTIDE SEQUENCE</scope>
    <source>
        <strain evidence="5">Tas13</strain>
    </source>
</reference>
<dbReference type="SMART" id="SM00344">
    <property type="entry name" value="HTH_ASNC"/>
    <property type="match status" value="1"/>
</dbReference>
<dbReference type="InterPro" id="IPR019888">
    <property type="entry name" value="Tscrpt_reg_AsnC-like"/>
</dbReference>
<dbReference type="EMBL" id="CP073910">
    <property type="protein sequence ID" value="QUT04095.1"/>
    <property type="molecule type" value="Genomic_DNA"/>
</dbReference>
<evidence type="ECO:0000313" key="5">
    <source>
        <dbReference type="EMBL" id="QUT04095.1"/>
    </source>
</evidence>
<dbReference type="Pfam" id="PF13412">
    <property type="entry name" value="HTH_24"/>
    <property type="match status" value="1"/>
</dbReference>
<gene>
    <name evidence="5" type="ORF">KFK14_13160</name>
</gene>
<protein>
    <submittedName>
        <fullName evidence="5">Lrp/AsnC family transcriptional regulator</fullName>
    </submittedName>
</protein>
<dbReference type="AlphaFoldDB" id="A0A975K383"/>
<dbReference type="InterPro" id="IPR019887">
    <property type="entry name" value="Tscrpt_reg_AsnC/Lrp_C"/>
</dbReference>
<dbReference type="Gene3D" id="1.10.10.10">
    <property type="entry name" value="Winged helix-like DNA-binding domain superfamily/Winged helix DNA-binding domain"/>
    <property type="match status" value="1"/>
</dbReference>
<dbReference type="SUPFAM" id="SSF54909">
    <property type="entry name" value="Dimeric alpha+beta barrel"/>
    <property type="match status" value="1"/>
</dbReference>
<evidence type="ECO:0000313" key="6">
    <source>
        <dbReference type="Proteomes" id="UP000681425"/>
    </source>
</evidence>
<keyword evidence="3" id="KW-0804">Transcription</keyword>
<dbReference type="Gene3D" id="3.30.70.920">
    <property type="match status" value="1"/>
</dbReference>
<dbReference type="GO" id="GO:0006355">
    <property type="term" value="P:regulation of DNA-templated transcription"/>
    <property type="evidence" value="ECO:0007669"/>
    <property type="project" value="UniProtKB-ARBA"/>
</dbReference>
<dbReference type="InterPro" id="IPR000485">
    <property type="entry name" value="AsnC-type_HTH_dom"/>
</dbReference>
<evidence type="ECO:0000259" key="4">
    <source>
        <dbReference type="PROSITE" id="PS50956"/>
    </source>
</evidence>
<keyword evidence="1" id="KW-0805">Transcription regulation</keyword>
<dbReference type="InterPro" id="IPR036388">
    <property type="entry name" value="WH-like_DNA-bd_sf"/>
</dbReference>
<dbReference type="Pfam" id="PF01037">
    <property type="entry name" value="AsnC_trans_reg"/>
    <property type="match status" value="1"/>
</dbReference>
<keyword evidence="6" id="KW-1185">Reference proteome</keyword>
<feature type="domain" description="HTH asnC-type" evidence="4">
    <location>
        <begin position="1"/>
        <end position="62"/>
    </location>
</feature>
<dbReference type="RefSeq" id="WP_212607989.1">
    <property type="nucleotide sequence ID" value="NZ_CP073910.1"/>
</dbReference>
<proteinExistence type="predicted"/>